<proteinExistence type="predicted"/>
<keyword evidence="3" id="KW-1185">Reference proteome</keyword>
<feature type="compositionally biased region" description="Polar residues" evidence="1">
    <location>
        <begin position="140"/>
        <end position="160"/>
    </location>
</feature>
<name>A0AAX6IE50_IRIPA</name>
<reference evidence="2" key="1">
    <citation type="journal article" date="2023" name="GigaByte">
        <title>Genome assembly of the bearded iris, Iris pallida Lam.</title>
        <authorList>
            <person name="Bruccoleri R.E."/>
            <person name="Oakeley E.J."/>
            <person name="Faust A.M.E."/>
            <person name="Altorfer M."/>
            <person name="Dessus-Babus S."/>
            <person name="Burckhardt D."/>
            <person name="Oertli M."/>
            <person name="Naumann U."/>
            <person name="Petersen F."/>
            <person name="Wong J."/>
        </authorList>
    </citation>
    <scope>NUCLEOTIDE SEQUENCE</scope>
    <source>
        <strain evidence="2">GSM-AAB239-AS_SAM_17_03QT</strain>
    </source>
</reference>
<evidence type="ECO:0000313" key="3">
    <source>
        <dbReference type="Proteomes" id="UP001140949"/>
    </source>
</evidence>
<dbReference type="PANTHER" id="PTHR47070:SF2">
    <property type="entry name" value="OS06G0206100 PROTEIN"/>
    <property type="match status" value="1"/>
</dbReference>
<feature type="region of interest" description="Disordered" evidence="1">
    <location>
        <begin position="405"/>
        <end position="432"/>
    </location>
</feature>
<sequence length="810" mass="87072">MDRDGTPLETVNREPFHDFKGTKENRKEMTGYRSYTETRPRAEYKQSWAKSRASWDQNSRRGSYARKLVPGVSHEFRVVRDNRSHQKANMDVIQESIQNSAEDNDQIESSVYEKSSSREIIEQNHPVAKNSDGHMRSQDLNRQGASVPSQSIDTKSSSIDKPSPADEVINNSGAHYTSSASANSPVGVYSSFSDPVHVPSAGTTGAMRREVGVVGVRRGSFDRTTVHASISSNSLSTPPVEKGDLSSVATFGQCATTYKSNNSNPFPASEHSAPSMSVSKSFTATQYNLKSQQQVGHQKAKHPNVEWKPKLSARPNPNSHNVPAVITSVASSSVASSTHSSQMQMADLSEKILQVNISNDEQVIIPHHLQVPESERTRLTFGSFGAGFDSTKGFGSACQALGISKEPDLETSSSIPTSVPVGSNEDSAAGQSGLVKSLARNSTSDSPASAAELDHPLTVNCESFSPRDIESYPDIGLVQGHNPSYSSPKSHQAQNHTNLPSFSAYEPQMRFGIPFSGTIVDHNALGQSLCSAPEAFSSHVAGSGPVSSIPIIQQQSQQQPLTQFYPQVQISHYPNYPYRQIYSPVYVPQMGMANYSNNPSYSHPSNGNNYLLMSSGNSHVTTSGVKFTASQYKPIHSGSPTNGFGNFTNPGGYTVGTPRTIGTTTGFEDVGRIKDNNPYVQNPQAEASDIWIQTPTELAGLQSTPYYNLPGQAAPAAHPAFLPAAHGSHQSFNAAAVAAQSPHVQYTSFYHPSQQVPISGPMHHLIHQQALQGLGANVGVGGPVAAAAAAAQVGAYQQTQIGHFGWTNNF</sequence>
<dbReference type="EMBL" id="JANAVB010002199">
    <property type="protein sequence ID" value="KAJ6851502.1"/>
    <property type="molecule type" value="Genomic_DNA"/>
</dbReference>
<evidence type="ECO:0008006" key="4">
    <source>
        <dbReference type="Google" id="ProtNLM"/>
    </source>
</evidence>
<feature type="region of interest" description="Disordered" evidence="1">
    <location>
        <begin position="1"/>
        <end position="40"/>
    </location>
</feature>
<reference evidence="2" key="2">
    <citation type="submission" date="2023-04" db="EMBL/GenBank/DDBJ databases">
        <authorList>
            <person name="Bruccoleri R.E."/>
            <person name="Oakeley E.J."/>
            <person name="Faust A.-M."/>
            <person name="Dessus-Babus S."/>
            <person name="Altorfer M."/>
            <person name="Burckhardt D."/>
            <person name="Oertli M."/>
            <person name="Naumann U."/>
            <person name="Petersen F."/>
            <person name="Wong J."/>
        </authorList>
    </citation>
    <scope>NUCLEOTIDE SEQUENCE</scope>
    <source>
        <strain evidence="2">GSM-AAB239-AS_SAM_17_03QT</strain>
        <tissue evidence="2">Leaf</tissue>
    </source>
</reference>
<feature type="compositionally biased region" description="Polar residues" evidence="1">
    <location>
        <begin position="169"/>
        <end position="181"/>
    </location>
</feature>
<dbReference type="AlphaFoldDB" id="A0AAX6IE50"/>
<evidence type="ECO:0000313" key="2">
    <source>
        <dbReference type="EMBL" id="KAJ6851502.1"/>
    </source>
</evidence>
<evidence type="ECO:0000256" key="1">
    <source>
        <dbReference type="SAM" id="MobiDB-lite"/>
    </source>
</evidence>
<protein>
    <recommendedName>
        <fullName evidence="4">GBF-interacting protein 1 N-terminal domain-containing protein</fullName>
    </recommendedName>
</protein>
<accession>A0AAX6IE50</accession>
<organism evidence="2 3">
    <name type="scientific">Iris pallida</name>
    <name type="common">Sweet iris</name>
    <dbReference type="NCBI Taxonomy" id="29817"/>
    <lineage>
        <taxon>Eukaryota</taxon>
        <taxon>Viridiplantae</taxon>
        <taxon>Streptophyta</taxon>
        <taxon>Embryophyta</taxon>
        <taxon>Tracheophyta</taxon>
        <taxon>Spermatophyta</taxon>
        <taxon>Magnoliopsida</taxon>
        <taxon>Liliopsida</taxon>
        <taxon>Asparagales</taxon>
        <taxon>Iridaceae</taxon>
        <taxon>Iridoideae</taxon>
        <taxon>Irideae</taxon>
        <taxon>Iris</taxon>
    </lineage>
</organism>
<comment type="caution">
    <text evidence="2">The sequence shown here is derived from an EMBL/GenBank/DDBJ whole genome shotgun (WGS) entry which is preliminary data.</text>
</comment>
<dbReference type="PANTHER" id="PTHR47070">
    <property type="entry name" value="HYDROXYPROLINE-RICH GLYCOPROTEIN-LIKE"/>
    <property type="match status" value="1"/>
</dbReference>
<feature type="region of interest" description="Disordered" evidence="1">
    <location>
        <begin position="96"/>
        <end position="181"/>
    </location>
</feature>
<gene>
    <name evidence="2" type="ORF">M6B38_259335</name>
</gene>
<feature type="compositionally biased region" description="Polar residues" evidence="1">
    <location>
        <begin position="410"/>
        <end position="430"/>
    </location>
</feature>
<dbReference type="Proteomes" id="UP001140949">
    <property type="component" value="Unassembled WGS sequence"/>
</dbReference>
<feature type="compositionally biased region" description="Polar residues" evidence="1">
    <location>
        <begin position="96"/>
        <end position="114"/>
    </location>
</feature>